<accession>A0A3S5FFW9</accession>
<evidence type="ECO:0000256" key="2">
    <source>
        <dbReference type="ARBA" id="ARBA00010991"/>
    </source>
</evidence>
<keyword evidence="7" id="KW-1185">Reference proteome</keyword>
<dbReference type="AlphaFoldDB" id="A0A3S5FFW9"/>
<keyword evidence="5" id="KW-0539">Nucleus</keyword>
<evidence type="ECO:0000256" key="1">
    <source>
        <dbReference type="ARBA" id="ARBA00004123"/>
    </source>
</evidence>
<proteinExistence type="inferred from homology"/>
<organism evidence="6 7">
    <name type="scientific">Protopolystoma xenopodis</name>
    <dbReference type="NCBI Taxonomy" id="117903"/>
    <lineage>
        <taxon>Eukaryota</taxon>
        <taxon>Metazoa</taxon>
        <taxon>Spiralia</taxon>
        <taxon>Lophotrochozoa</taxon>
        <taxon>Platyhelminthes</taxon>
        <taxon>Monogenea</taxon>
        <taxon>Polyopisthocotylea</taxon>
        <taxon>Polystomatidea</taxon>
        <taxon>Polystomatidae</taxon>
        <taxon>Protopolystoma</taxon>
    </lineage>
</organism>
<dbReference type="OrthoDB" id="337581at2759"/>
<keyword evidence="4" id="KW-0234">DNA repair</keyword>
<evidence type="ECO:0000256" key="3">
    <source>
        <dbReference type="ARBA" id="ARBA00022763"/>
    </source>
</evidence>
<dbReference type="GO" id="GO:0006281">
    <property type="term" value="P:DNA repair"/>
    <property type="evidence" value="ECO:0007669"/>
    <property type="project" value="UniProtKB-KW"/>
</dbReference>
<evidence type="ECO:0000256" key="5">
    <source>
        <dbReference type="ARBA" id="ARBA00023242"/>
    </source>
</evidence>
<dbReference type="GO" id="GO:0000077">
    <property type="term" value="P:DNA damage checkpoint signaling"/>
    <property type="evidence" value="ECO:0007669"/>
    <property type="project" value="InterPro"/>
</dbReference>
<evidence type="ECO:0000256" key="4">
    <source>
        <dbReference type="ARBA" id="ARBA00023204"/>
    </source>
</evidence>
<dbReference type="GO" id="GO:0030896">
    <property type="term" value="C:checkpoint clamp complex"/>
    <property type="evidence" value="ECO:0007669"/>
    <property type="project" value="TreeGrafter"/>
</dbReference>
<sequence length="154" mass="17290">MDQGECLREIFIELDPTSDLLELAVLPSGCGLQPRLRFTTYGLTGITHFDLPQTSDYIEVFECTQVASTAGDIGDCCGPVMESHLKHQAQPAPQLARFRFSLLKPAVNRSLNMASRVSMRLNQRGFLSMQYMIPLADNQVAFVEFFVTGLREYH</sequence>
<evidence type="ECO:0000313" key="7">
    <source>
        <dbReference type="Proteomes" id="UP000784294"/>
    </source>
</evidence>
<gene>
    <name evidence="6" type="ORF">PXEA_LOCUS27900</name>
</gene>
<reference evidence="6" key="1">
    <citation type="submission" date="2018-11" db="EMBL/GenBank/DDBJ databases">
        <authorList>
            <consortium name="Pathogen Informatics"/>
        </authorList>
    </citation>
    <scope>NUCLEOTIDE SEQUENCE</scope>
</reference>
<name>A0A3S5FFW9_9PLAT</name>
<protein>
    <submittedName>
        <fullName evidence="6">Uncharacterized protein</fullName>
    </submittedName>
</protein>
<dbReference type="Proteomes" id="UP000784294">
    <property type="component" value="Unassembled WGS sequence"/>
</dbReference>
<dbReference type="InterPro" id="IPR003021">
    <property type="entry name" value="Rad1_Rec1_Rad17"/>
</dbReference>
<dbReference type="EMBL" id="CAAALY010247707">
    <property type="protein sequence ID" value="VEL34460.1"/>
    <property type="molecule type" value="Genomic_DNA"/>
</dbReference>
<dbReference type="PANTHER" id="PTHR10870">
    <property type="entry name" value="CELL CYCLE CHECKPOINT PROTEIN RAD1"/>
    <property type="match status" value="1"/>
</dbReference>
<comment type="caution">
    <text evidence="6">The sequence shown here is derived from an EMBL/GenBank/DDBJ whole genome shotgun (WGS) entry which is preliminary data.</text>
</comment>
<comment type="subcellular location">
    <subcellularLocation>
        <location evidence="1">Nucleus</location>
    </subcellularLocation>
</comment>
<dbReference type="PANTHER" id="PTHR10870:SF0">
    <property type="entry name" value="CELL CYCLE CHECKPOINT PROTEIN RAD1"/>
    <property type="match status" value="1"/>
</dbReference>
<comment type="similarity">
    <text evidence="2">Belongs to the rad1 family.</text>
</comment>
<dbReference type="Pfam" id="PF02144">
    <property type="entry name" value="Rad1"/>
    <property type="match status" value="1"/>
</dbReference>
<evidence type="ECO:0000313" key="6">
    <source>
        <dbReference type="EMBL" id="VEL34460.1"/>
    </source>
</evidence>
<keyword evidence="3" id="KW-0227">DNA damage</keyword>
<dbReference type="Gene3D" id="3.70.10.10">
    <property type="match status" value="1"/>
</dbReference>